<feature type="region of interest" description="Disordered" evidence="1">
    <location>
        <begin position="48"/>
        <end position="69"/>
    </location>
</feature>
<evidence type="ECO:0000256" key="1">
    <source>
        <dbReference type="SAM" id="MobiDB-lite"/>
    </source>
</evidence>
<accession>A0ABV3SGW6</accession>
<dbReference type="Proteomes" id="UP001556692">
    <property type="component" value="Unassembled WGS sequence"/>
</dbReference>
<organism evidence="3 4">
    <name type="scientific">Aquibium pacificus</name>
    <dbReference type="NCBI Taxonomy" id="3153579"/>
    <lineage>
        <taxon>Bacteria</taxon>
        <taxon>Pseudomonadati</taxon>
        <taxon>Pseudomonadota</taxon>
        <taxon>Alphaproteobacteria</taxon>
        <taxon>Hyphomicrobiales</taxon>
        <taxon>Phyllobacteriaceae</taxon>
        <taxon>Aquibium</taxon>
    </lineage>
</organism>
<dbReference type="PROSITE" id="PS51257">
    <property type="entry name" value="PROKAR_LIPOPROTEIN"/>
    <property type="match status" value="1"/>
</dbReference>
<protein>
    <submittedName>
        <fullName evidence="3">Uncharacterized protein</fullName>
    </submittedName>
</protein>
<evidence type="ECO:0000313" key="4">
    <source>
        <dbReference type="Proteomes" id="UP001556692"/>
    </source>
</evidence>
<evidence type="ECO:0000256" key="2">
    <source>
        <dbReference type="SAM" id="SignalP"/>
    </source>
</evidence>
<dbReference type="RefSeq" id="WP_367953864.1">
    <property type="nucleotide sequence ID" value="NZ_JBDPGJ010000002.1"/>
</dbReference>
<evidence type="ECO:0000313" key="3">
    <source>
        <dbReference type="EMBL" id="MEX0405993.1"/>
    </source>
</evidence>
<proteinExistence type="predicted"/>
<gene>
    <name evidence="3" type="ORF">ABGN05_09995</name>
</gene>
<comment type="caution">
    <text evidence="3">The sequence shown here is derived from an EMBL/GenBank/DDBJ whole genome shotgun (WGS) entry which is preliminary data.</text>
</comment>
<reference evidence="3 4" key="1">
    <citation type="submission" date="2024-05" db="EMBL/GenBank/DDBJ databases">
        <authorList>
            <person name="Jiang F."/>
        </authorList>
    </citation>
    <scope>NUCLEOTIDE SEQUENCE [LARGE SCALE GENOMIC DNA]</scope>
    <source>
        <strain evidence="3 4">LZ166</strain>
    </source>
</reference>
<keyword evidence="2" id="KW-0732">Signal</keyword>
<name>A0ABV3SGW6_9HYPH</name>
<keyword evidence="4" id="KW-1185">Reference proteome</keyword>
<sequence length="69" mass="6986">MKTILVLAAAFGLSVSGAYACSVHKTAHSGQMTVASIQSDAVAVDTEASTASIATETMEKPVTDSPAEE</sequence>
<feature type="chain" id="PRO_5045414989" evidence="2">
    <location>
        <begin position="21"/>
        <end position="69"/>
    </location>
</feature>
<dbReference type="EMBL" id="JBDPGJ010000002">
    <property type="protein sequence ID" value="MEX0405993.1"/>
    <property type="molecule type" value="Genomic_DNA"/>
</dbReference>
<feature type="signal peptide" evidence="2">
    <location>
        <begin position="1"/>
        <end position="20"/>
    </location>
</feature>